<dbReference type="OrthoDB" id="224978at2"/>
<dbReference type="InterPro" id="IPR004358">
    <property type="entry name" value="Sig_transdc_His_kin-like_C"/>
</dbReference>
<dbReference type="GO" id="GO:0006355">
    <property type="term" value="P:regulation of DNA-templated transcription"/>
    <property type="evidence" value="ECO:0007669"/>
    <property type="project" value="InterPro"/>
</dbReference>
<evidence type="ECO:0000256" key="12">
    <source>
        <dbReference type="ARBA" id="ARBA00023136"/>
    </source>
</evidence>
<keyword evidence="4" id="KW-0597">Phosphoprotein</keyword>
<keyword evidence="11" id="KW-0902">Two-component regulatory system</keyword>
<organism evidence="17 18">
    <name type="scientific">Rivihabitans pingtungensis</name>
    <dbReference type="NCBI Taxonomy" id="1054498"/>
    <lineage>
        <taxon>Bacteria</taxon>
        <taxon>Pseudomonadati</taxon>
        <taxon>Pseudomonadota</taxon>
        <taxon>Betaproteobacteria</taxon>
        <taxon>Neisseriales</taxon>
        <taxon>Aquaspirillaceae</taxon>
        <taxon>Rivihabitans</taxon>
    </lineage>
</organism>
<evidence type="ECO:0000259" key="16">
    <source>
        <dbReference type="PROSITE" id="PS50839"/>
    </source>
</evidence>
<evidence type="ECO:0000256" key="10">
    <source>
        <dbReference type="ARBA" id="ARBA00022989"/>
    </source>
</evidence>
<keyword evidence="10 13" id="KW-1133">Transmembrane helix</keyword>
<dbReference type="GO" id="GO:0000155">
    <property type="term" value="F:phosphorelay sensor kinase activity"/>
    <property type="evidence" value="ECO:0007669"/>
    <property type="project" value="InterPro"/>
</dbReference>
<evidence type="ECO:0000256" key="5">
    <source>
        <dbReference type="ARBA" id="ARBA00022679"/>
    </source>
</evidence>
<dbReference type="InterPro" id="IPR005467">
    <property type="entry name" value="His_kinase_dom"/>
</dbReference>
<dbReference type="InterPro" id="IPR036890">
    <property type="entry name" value="HATPase_C_sf"/>
</dbReference>
<dbReference type="SMART" id="SM00091">
    <property type="entry name" value="PAS"/>
    <property type="match status" value="1"/>
</dbReference>
<dbReference type="InterPro" id="IPR035965">
    <property type="entry name" value="PAS-like_dom_sf"/>
</dbReference>
<dbReference type="InterPro" id="IPR036097">
    <property type="entry name" value="HisK_dim/P_sf"/>
</dbReference>
<feature type="domain" description="Histidine kinase" evidence="14">
    <location>
        <begin position="505"/>
        <end position="719"/>
    </location>
</feature>
<dbReference type="Gene3D" id="1.10.287.130">
    <property type="match status" value="1"/>
</dbReference>
<evidence type="ECO:0000256" key="11">
    <source>
        <dbReference type="ARBA" id="ARBA00023012"/>
    </source>
</evidence>
<dbReference type="PANTHER" id="PTHR43065">
    <property type="entry name" value="SENSOR HISTIDINE KINASE"/>
    <property type="match status" value="1"/>
</dbReference>
<evidence type="ECO:0000256" key="3">
    <source>
        <dbReference type="ARBA" id="ARBA00012438"/>
    </source>
</evidence>
<dbReference type="GO" id="GO:0005524">
    <property type="term" value="F:ATP binding"/>
    <property type="evidence" value="ECO:0007669"/>
    <property type="project" value="UniProtKB-KW"/>
</dbReference>
<dbReference type="CDD" id="cd00082">
    <property type="entry name" value="HisKA"/>
    <property type="match status" value="1"/>
</dbReference>
<evidence type="ECO:0000256" key="6">
    <source>
        <dbReference type="ARBA" id="ARBA00022692"/>
    </source>
</evidence>
<keyword evidence="6 13" id="KW-0812">Transmembrane</keyword>
<dbReference type="PROSITE" id="PS50839">
    <property type="entry name" value="CHASE"/>
    <property type="match status" value="1"/>
</dbReference>
<dbReference type="EC" id="2.7.13.3" evidence="3"/>
<dbReference type="SUPFAM" id="SSF55874">
    <property type="entry name" value="ATPase domain of HSP90 chaperone/DNA topoisomerase II/histidine kinase"/>
    <property type="match status" value="1"/>
</dbReference>
<keyword evidence="5" id="KW-0808">Transferase</keyword>
<evidence type="ECO:0000313" key="17">
    <source>
        <dbReference type="EMBL" id="PXX77401.1"/>
    </source>
</evidence>
<comment type="caution">
    <text evidence="17">The sequence shown here is derived from an EMBL/GenBank/DDBJ whole genome shotgun (WGS) entry which is preliminary data.</text>
</comment>
<evidence type="ECO:0000256" key="2">
    <source>
        <dbReference type="ARBA" id="ARBA00004370"/>
    </source>
</evidence>
<dbReference type="InterPro" id="IPR000014">
    <property type="entry name" value="PAS"/>
</dbReference>
<dbReference type="SMART" id="SM00388">
    <property type="entry name" value="HisKA"/>
    <property type="match status" value="1"/>
</dbReference>
<dbReference type="PROSITE" id="PS50109">
    <property type="entry name" value="HIS_KIN"/>
    <property type="match status" value="1"/>
</dbReference>
<dbReference type="PANTHER" id="PTHR43065:SF10">
    <property type="entry name" value="PEROXIDE STRESS-ACTIVATED HISTIDINE KINASE MAK3"/>
    <property type="match status" value="1"/>
</dbReference>
<dbReference type="Gene3D" id="3.30.450.20">
    <property type="entry name" value="PAS domain"/>
    <property type="match status" value="1"/>
</dbReference>
<proteinExistence type="predicted"/>
<accession>A0A318KHU0</accession>
<dbReference type="PRINTS" id="PR00344">
    <property type="entry name" value="BCTRLSENSOR"/>
</dbReference>
<evidence type="ECO:0000256" key="9">
    <source>
        <dbReference type="ARBA" id="ARBA00022840"/>
    </source>
</evidence>
<gene>
    <name evidence="17" type="ORF">DFR34_1175</name>
</gene>
<dbReference type="Pfam" id="PF03924">
    <property type="entry name" value="CHASE"/>
    <property type="match status" value="1"/>
</dbReference>
<dbReference type="AlphaFoldDB" id="A0A318KHU0"/>
<dbReference type="SUPFAM" id="SSF55785">
    <property type="entry name" value="PYP-like sensor domain (PAS domain)"/>
    <property type="match status" value="1"/>
</dbReference>
<dbReference type="SMART" id="SM00387">
    <property type="entry name" value="HATPase_c"/>
    <property type="match status" value="1"/>
</dbReference>
<evidence type="ECO:0000256" key="7">
    <source>
        <dbReference type="ARBA" id="ARBA00022741"/>
    </source>
</evidence>
<dbReference type="GO" id="GO:0016020">
    <property type="term" value="C:membrane"/>
    <property type="evidence" value="ECO:0007669"/>
    <property type="project" value="UniProtKB-SubCell"/>
</dbReference>
<evidence type="ECO:0000259" key="15">
    <source>
        <dbReference type="PROSITE" id="PS50112"/>
    </source>
</evidence>
<dbReference type="SMART" id="SM01079">
    <property type="entry name" value="CHASE"/>
    <property type="match status" value="1"/>
</dbReference>
<dbReference type="InterPro" id="IPR003661">
    <property type="entry name" value="HisK_dim/P_dom"/>
</dbReference>
<dbReference type="RefSeq" id="WP_158281806.1">
    <property type="nucleotide sequence ID" value="NZ_QJKI01000017.1"/>
</dbReference>
<sequence length="741" mass="83716">MATRAISPWRLGVVLWCVGFIIMTLYWLNSEYTRQHALFRQRASAYAQTVSQRMEQNESVMLSLELLMRTQSQLGMQDVQRFTQQLMQRYPHIYSIQFFEEVSREQAPAFVQRMKQRGLFDFQLKEPATDQPQGWRPVRPRSLYHPIVMIEPQQDGQNSQLGMDINADGQHSETLRAAEQFGHMESTAPFALPDNGRGYLLVKAVQQHGTRGGEPRQAFVGILLRHDRLLADIPLANSHAHDISVVFYPRVDRAFDNMFFRAPMTPAPAWESTWLPRFHFEQPVSSTAQPFLIKLDYQLRGGDLNLQPLVYLGLTLGMAVGFAMVMLSQRRRSRQQGMEANESLQREREMAAMTLQHIHDGVIRIDSAGRIDYLNPMAATLLQTPPEQVIGQSVFAVFRLHFEMSQHMQDNPVNESLKFRRPVELPENTSLLRKDGQSLLIEGNISPLPSRQHLHAGALITFRYLGSAHNKIRDRLTTSQKRLREHEEKLAHVARLNTMGEMASGIAHELNQPLSAIVSYNQACLRMLDDDYPDLELIRSAMHSTANQAHRAGEIITRLRAFVSKQPARREAISLNQIVRNTLMLAEHALREHGIEILLNLKEDLPPVEGDSIQIEQVTLNLLTNAIDALRHKPQPRQIRLETGATAELACLKVVDNGPGIPDTMLSKLFTPFSTTKPHGMGLGLTICQSIIESHQGHISGRNQPEGGGSFRITLPLQNAQPSSAALCEKEPLSHDANAQL</sequence>
<dbReference type="Gene3D" id="3.30.565.10">
    <property type="entry name" value="Histidine kinase-like ATPase, C-terminal domain"/>
    <property type="match status" value="1"/>
</dbReference>
<dbReference type="Gene3D" id="3.30.450.350">
    <property type="entry name" value="CHASE domain"/>
    <property type="match status" value="1"/>
</dbReference>
<evidence type="ECO:0000256" key="1">
    <source>
        <dbReference type="ARBA" id="ARBA00000085"/>
    </source>
</evidence>
<keyword evidence="12 13" id="KW-0472">Membrane</keyword>
<dbReference type="CDD" id="cd00130">
    <property type="entry name" value="PAS"/>
    <property type="match status" value="1"/>
</dbReference>
<dbReference type="SUPFAM" id="SSF47384">
    <property type="entry name" value="Homodimeric domain of signal transducing histidine kinase"/>
    <property type="match status" value="1"/>
</dbReference>
<evidence type="ECO:0000313" key="18">
    <source>
        <dbReference type="Proteomes" id="UP000247555"/>
    </source>
</evidence>
<dbReference type="EMBL" id="QJKI01000017">
    <property type="protein sequence ID" value="PXX77401.1"/>
    <property type="molecule type" value="Genomic_DNA"/>
</dbReference>
<evidence type="ECO:0000256" key="4">
    <source>
        <dbReference type="ARBA" id="ARBA00022553"/>
    </source>
</evidence>
<dbReference type="InterPro" id="IPR003594">
    <property type="entry name" value="HATPase_dom"/>
</dbReference>
<evidence type="ECO:0000256" key="13">
    <source>
        <dbReference type="SAM" id="Phobius"/>
    </source>
</evidence>
<feature type="domain" description="PAS" evidence="15">
    <location>
        <begin position="347"/>
        <end position="420"/>
    </location>
</feature>
<protein>
    <recommendedName>
        <fullName evidence="3">histidine kinase</fullName>
        <ecNumber evidence="3">2.7.13.3</ecNumber>
    </recommendedName>
</protein>
<dbReference type="InterPro" id="IPR042240">
    <property type="entry name" value="CHASE_sf"/>
</dbReference>
<dbReference type="Proteomes" id="UP000247555">
    <property type="component" value="Unassembled WGS sequence"/>
</dbReference>
<comment type="subcellular location">
    <subcellularLocation>
        <location evidence="2">Membrane</location>
    </subcellularLocation>
</comment>
<reference evidence="17 18" key="1">
    <citation type="submission" date="2018-05" db="EMBL/GenBank/DDBJ databases">
        <title>Genomic Encyclopedia of Type Strains, Phase IV (KMG-IV): sequencing the most valuable type-strain genomes for metagenomic binning, comparative biology and taxonomic classification.</title>
        <authorList>
            <person name="Goeker M."/>
        </authorList>
    </citation>
    <scope>NUCLEOTIDE SEQUENCE [LARGE SCALE GENOMIC DNA]</scope>
    <source>
        <strain evidence="17 18">DSM 29661</strain>
    </source>
</reference>
<keyword evidence="18" id="KW-1185">Reference proteome</keyword>
<dbReference type="InterPro" id="IPR013767">
    <property type="entry name" value="PAS_fold"/>
</dbReference>
<dbReference type="Pfam" id="PF00989">
    <property type="entry name" value="PAS"/>
    <property type="match status" value="1"/>
</dbReference>
<comment type="catalytic activity">
    <reaction evidence="1">
        <text>ATP + protein L-histidine = ADP + protein N-phospho-L-histidine.</text>
        <dbReference type="EC" id="2.7.13.3"/>
    </reaction>
</comment>
<feature type="domain" description="CHASE" evidence="16">
    <location>
        <begin position="70"/>
        <end position="223"/>
    </location>
</feature>
<keyword evidence="8" id="KW-0418">Kinase</keyword>
<feature type="transmembrane region" description="Helical" evidence="13">
    <location>
        <begin position="9"/>
        <end position="28"/>
    </location>
</feature>
<dbReference type="PROSITE" id="PS50112">
    <property type="entry name" value="PAS"/>
    <property type="match status" value="1"/>
</dbReference>
<keyword evidence="9" id="KW-0067">ATP-binding</keyword>
<dbReference type="InterPro" id="IPR006189">
    <property type="entry name" value="CHASE_dom"/>
</dbReference>
<dbReference type="Pfam" id="PF02518">
    <property type="entry name" value="HATPase_c"/>
    <property type="match status" value="1"/>
</dbReference>
<keyword evidence="7" id="KW-0547">Nucleotide-binding</keyword>
<evidence type="ECO:0000259" key="14">
    <source>
        <dbReference type="PROSITE" id="PS50109"/>
    </source>
</evidence>
<evidence type="ECO:0000256" key="8">
    <source>
        <dbReference type="ARBA" id="ARBA00022777"/>
    </source>
</evidence>
<name>A0A318KHU0_9NEIS</name>
<dbReference type="Pfam" id="PF00512">
    <property type="entry name" value="HisKA"/>
    <property type="match status" value="1"/>
</dbReference>